<keyword evidence="2 7" id="KW-0732">Signal</keyword>
<reference evidence="9 10" key="1">
    <citation type="journal article" date="2016" name="Genome Biol. Evol.">
        <title>Gene Family Evolution Reflects Adaptation to Soil Environmental Stressors in the Genome of the Collembolan Orchesella cincta.</title>
        <authorList>
            <person name="Faddeeva-Vakhrusheva A."/>
            <person name="Derks M.F."/>
            <person name="Anvar S.Y."/>
            <person name="Agamennone V."/>
            <person name="Suring W."/>
            <person name="Smit S."/>
            <person name="van Straalen N.M."/>
            <person name="Roelofs D."/>
        </authorList>
    </citation>
    <scope>NUCLEOTIDE SEQUENCE [LARGE SCALE GENOMIC DNA]</scope>
    <source>
        <tissue evidence="9">Mixed pool</tissue>
    </source>
</reference>
<dbReference type="InterPro" id="IPR006693">
    <property type="entry name" value="AB_hydrolase_lipase"/>
</dbReference>
<dbReference type="InterPro" id="IPR029058">
    <property type="entry name" value="AB_hydrolase_fold"/>
</dbReference>
<sequence>MDCRAIFLLTIIIQSAAEAVAGSSSRGQRCPPYRPKRNIVRYLSDGECSREVGKVIGIPSPNLPSTTEEIQQRGYNVSTHSIISEDGYIQAIYRIAGGFKSPPKRGKRAVLLFHGGMGGSASWIIQPESRNLAFILVDAGYEVWLANGRGTAPSKNHTRLNADIDMEYWDFSFDEIALLDLPLLVDLMLWTTGTDQIYYACHSMGCSVYGAAVASLPDINRKIKAGFLLGPGIHIGSSTHPMFEILSGIVGTPLEKVMTKLLRGRVSAEPNALQRVLGLTPDGICTWSAIRCGVCDSYIFAFYGADPQQLNFTDLPNIIRKLQDNLAIKVLIHEIQNIEVCKFQRYDYGSKRNLVEYGSAAVPEYDLSKMTVPTYIFYGESDNLVTPADAERLRNAIPPEYVRGFYQVDWPLFNHIDFLMANDADILVYNRILQHIDDMEWEYKKGQDDYNQDKWYCLLLMFFTILVQNSTQLSSRNSNVRAQRCPPYIPRRNIANYLGNGECQREVGKVFGIPNPNPPSTTEEIQQRGYNVSTHSVISEDGYIQAIYRISGGFKSPPKRGKRGVLLFHGGMGGSASWIIQPESRNLAFILVDAGYEVWLANGRGTAPSKNHTRFNADTDLEYWDFSFDEIATKDLPLLVDLMLWTTETDQVYYVCHSMGCSVFGAAVALVPELNRKIKAGFLLGPGIHIGSSTHPLFETLTGIVGTPLEKVIIKLLRGRVSAETTALQRMLGLTTDGICTWSAIRCGICDNFIFAFYGADPQQLNFTDLPNIIRKLQDNLGIKVLIHGIQNIEVCKFQRFDYGPKRNLIEYGSVDPQQYDLSRMSVPTYIFYGESDNLVTPADAERLRNSIPPEFMRGFYQVDWPLFNHIDFLMANDADILVYNRILDNINEMEWENINVHDEYNLLHPQMYEGK</sequence>
<dbReference type="GO" id="GO:0016042">
    <property type="term" value="P:lipid catabolic process"/>
    <property type="evidence" value="ECO:0007669"/>
    <property type="project" value="UniProtKB-KW"/>
</dbReference>
<accession>A0A1D2M629</accession>
<name>A0A1D2M629_ORCCI</name>
<evidence type="ECO:0000313" key="10">
    <source>
        <dbReference type="Proteomes" id="UP000094527"/>
    </source>
</evidence>
<dbReference type="SUPFAM" id="SSF53474">
    <property type="entry name" value="alpha/beta-Hydrolases"/>
    <property type="match status" value="2"/>
</dbReference>
<keyword evidence="6" id="KW-0325">Glycoprotein</keyword>
<keyword evidence="3" id="KW-0378">Hydrolase</keyword>
<evidence type="ECO:0000259" key="8">
    <source>
        <dbReference type="Pfam" id="PF04083"/>
    </source>
</evidence>
<evidence type="ECO:0000256" key="3">
    <source>
        <dbReference type="ARBA" id="ARBA00022801"/>
    </source>
</evidence>
<evidence type="ECO:0000256" key="1">
    <source>
        <dbReference type="ARBA" id="ARBA00010701"/>
    </source>
</evidence>
<gene>
    <name evidence="9" type="ORF">Ocin01_18257</name>
</gene>
<dbReference type="FunFam" id="3.40.50.1820:FF:000021">
    <property type="entry name" value="Lipase"/>
    <property type="match status" value="2"/>
</dbReference>
<protein>
    <submittedName>
        <fullName evidence="9">Lipase 3</fullName>
    </submittedName>
</protein>
<keyword evidence="4" id="KW-0442">Lipid degradation</keyword>
<organism evidence="9 10">
    <name type="scientific">Orchesella cincta</name>
    <name type="common">Springtail</name>
    <name type="synonym">Podura cincta</name>
    <dbReference type="NCBI Taxonomy" id="48709"/>
    <lineage>
        <taxon>Eukaryota</taxon>
        <taxon>Metazoa</taxon>
        <taxon>Ecdysozoa</taxon>
        <taxon>Arthropoda</taxon>
        <taxon>Hexapoda</taxon>
        <taxon>Collembola</taxon>
        <taxon>Entomobryomorpha</taxon>
        <taxon>Entomobryoidea</taxon>
        <taxon>Orchesellidae</taxon>
        <taxon>Orchesellinae</taxon>
        <taxon>Orchesella</taxon>
    </lineage>
</organism>
<evidence type="ECO:0000313" key="9">
    <source>
        <dbReference type="EMBL" id="ODM88426.1"/>
    </source>
</evidence>
<keyword evidence="5" id="KW-0443">Lipid metabolism</keyword>
<keyword evidence="10" id="KW-1185">Reference proteome</keyword>
<evidence type="ECO:0000256" key="5">
    <source>
        <dbReference type="ARBA" id="ARBA00023098"/>
    </source>
</evidence>
<dbReference type="AlphaFoldDB" id="A0A1D2M629"/>
<dbReference type="PANTHER" id="PTHR11005">
    <property type="entry name" value="LYSOSOMAL ACID LIPASE-RELATED"/>
    <property type="match status" value="1"/>
</dbReference>
<evidence type="ECO:0000256" key="2">
    <source>
        <dbReference type="ARBA" id="ARBA00022729"/>
    </source>
</evidence>
<evidence type="ECO:0000256" key="7">
    <source>
        <dbReference type="SAM" id="SignalP"/>
    </source>
</evidence>
<dbReference type="EMBL" id="LJIJ01003614">
    <property type="protein sequence ID" value="ODM88426.1"/>
    <property type="molecule type" value="Genomic_DNA"/>
</dbReference>
<evidence type="ECO:0000256" key="4">
    <source>
        <dbReference type="ARBA" id="ARBA00022963"/>
    </source>
</evidence>
<comment type="similarity">
    <text evidence="1">Belongs to the AB hydrolase superfamily. Lipase family.</text>
</comment>
<dbReference type="OrthoDB" id="9974421at2759"/>
<dbReference type="OMA" id="ICTWSAI"/>
<dbReference type="Gene3D" id="3.40.50.1820">
    <property type="entry name" value="alpha/beta hydrolase"/>
    <property type="match status" value="2"/>
</dbReference>
<evidence type="ECO:0000256" key="6">
    <source>
        <dbReference type="ARBA" id="ARBA00023180"/>
    </source>
</evidence>
<feature type="domain" description="Partial AB-hydrolase lipase" evidence="8">
    <location>
        <begin position="67"/>
        <end position="126"/>
    </location>
</feature>
<feature type="chain" id="PRO_5008903516" evidence="7">
    <location>
        <begin position="18"/>
        <end position="916"/>
    </location>
</feature>
<dbReference type="Pfam" id="PF04083">
    <property type="entry name" value="Abhydro_lipase"/>
    <property type="match status" value="2"/>
</dbReference>
<comment type="caution">
    <text evidence="9">The sequence shown here is derived from an EMBL/GenBank/DDBJ whole genome shotgun (WGS) entry which is preliminary data.</text>
</comment>
<feature type="signal peptide" evidence="7">
    <location>
        <begin position="1"/>
        <end position="17"/>
    </location>
</feature>
<dbReference type="GO" id="GO:0016787">
    <property type="term" value="F:hydrolase activity"/>
    <property type="evidence" value="ECO:0007669"/>
    <property type="project" value="UniProtKB-KW"/>
</dbReference>
<dbReference type="STRING" id="48709.A0A1D2M629"/>
<proteinExistence type="inferred from homology"/>
<dbReference type="Proteomes" id="UP000094527">
    <property type="component" value="Unassembled WGS sequence"/>
</dbReference>
<feature type="domain" description="Partial AB-hydrolase lipase" evidence="8">
    <location>
        <begin position="522"/>
        <end position="581"/>
    </location>
</feature>